<accession>A0A1V5MFR2</accession>
<protein>
    <submittedName>
        <fullName evidence="2">Amidohydrolase</fullName>
    </submittedName>
</protein>
<evidence type="ECO:0000313" key="2">
    <source>
        <dbReference type="EMBL" id="OPZ91750.1"/>
    </source>
</evidence>
<dbReference type="Gene3D" id="3.20.20.140">
    <property type="entry name" value="Metal-dependent hydrolases"/>
    <property type="match status" value="1"/>
</dbReference>
<feature type="domain" description="Amidohydrolase-related" evidence="1">
    <location>
        <begin position="44"/>
        <end position="249"/>
    </location>
</feature>
<dbReference type="InterPro" id="IPR006680">
    <property type="entry name" value="Amidohydro-rel"/>
</dbReference>
<dbReference type="AlphaFoldDB" id="A0A1V5MFR2"/>
<gene>
    <name evidence="2" type="ORF">BWY73_01012</name>
</gene>
<name>A0A1V5MFR2_UNCT6</name>
<proteinExistence type="predicted"/>
<dbReference type="GO" id="GO:0016787">
    <property type="term" value="F:hydrolase activity"/>
    <property type="evidence" value="ECO:0007669"/>
    <property type="project" value="UniProtKB-KW"/>
</dbReference>
<comment type="caution">
    <text evidence="2">The sequence shown here is derived from an EMBL/GenBank/DDBJ whole genome shotgun (WGS) entry which is preliminary data.</text>
</comment>
<dbReference type="SUPFAM" id="SSF51556">
    <property type="entry name" value="Metallo-dependent hydrolases"/>
    <property type="match status" value="1"/>
</dbReference>
<dbReference type="EMBL" id="MWAK01000152">
    <property type="protein sequence ID" value="OPZ91750.1"/>
    <property type="molecule type" value="Genomic_DNA"/>
</dbReference>
<dbReference type="Proteomes" id="UP000485484">
    <property type="component" value="Unassembled WGS sequence"/>
</dbReference>
<organism evidence="2">
    <name type="scientific">candidate division TA06 bacterium ADurb.Bin417</name>
    <dbReference type="NCBI Taxonomy" id="1852828"/>
    <lineage>
        <taxon>Bacteria</taxon>
        <taxon>Bacteria division TA06</taxon>
    </lineage>
</organism>
<dbReference type="Pfam" id="PF04909">
    <property type="entry name" value="Amidohydro_2"/>
    <property type="match status" value="1"/>
</dbReference>
<dbReference type="InterPro" id="IPR032466">
    <property type="entry name" value="Metal_Hydrolase"/>
</dbReference>
<keyword evidence="2" id="KW-0378">Hydrolase</keyword>
<evidence type="ECO:0000259" key="1">
    <source>
        <dbReference type="Pfam" id="PF04909"/>
    </source>
</evidence>
<reference evidence="2" key="1">
    <citation type="submission" date="2017-02" db="EMBL/GenBank/DDBJ databases">
        <title>Delving into the versatile metabolic prowess of the omnipresent phylum Bacteroidetes.</title>
        <authorList>
            <person name="Nobu M.K."/>
            <person name="Mei R."/>
            <person name="Narihiro T."/>
            <person name="Kuroda K."/>
            <person name="Liu W.-T."/>
        </authorList>
    </citation>
    <scope>NUCLEOTIDE SEQUENCE</scope>
    <source>
        <strain evidence="2">ADurb.Bin417</strain>
    </source>
</reference>
<sequence>MKLDWFDFNLYLGRPFRPVFGAVPDAAALQAELRRRGIGRALVWHIAQHDNFPGTGNRLLADELKGKNNLFGCWVVLPPQTGEIIGPDFFPAMRRRRIRALRLFPESHHFLLNRTVFGRFFDEVSERKIPVLLSTMKRGKGVGWPDIYSFLAEYPKLTCVLCDIGIWGVNRYTWPLLERYPKLYLETSCLALEAGGLDAGLARFGPERFLFGSGFPERYPEASQLPLVHAAVSESGRRLVAAGNAEKLLAEVEL</sequence>